<feature type="signal peptide" evidence="1">
    <location>
        <begin position="1"/>
        <end position="30"/>
    </location>
</feature>
<dbReference type="RefSeq" id="WP_344187807.1">
    <property type="nucleotide sequence ID" value="NZ_BAAAND010000001.1"/>
</dbReference>
<evidence type="ECO:0000313" key="3">
    <source>
        <dbReference type="Proteomes" id="UP001500190"/>
    </source>
</evidence>
<comment type="caution">
    <text evidence="2">The sequence shown here is derived from an EMBL/GenBank/DDBJ whole genome shotgun (WGS) entry which is preliminary data.</text>
</comment>
<reference evidence="2 3" key="1">
    <citation type="journal article" date="2019" name="Int. J. Syst. Evol. Microbiol.">
        <title>The Global Catalogue of Microorganisms (GCM) 10K type strain sequencing project: providing services to taxonomists for standard genome sequencing and annotation.</title>
        <authorList>
            <consortium name="The Broad Institute Genomics Platform"/>
            <consortium name="The Broad Institute Genome Sequencing Center for Infectious Disease"/>
            <person name="Wu L."/>
            <person name="Ma J."/>
        </authorList>
    </citation>
    <scope>NUCLEOTIDE SEQUENCE [LARGE SCALE GENOMIC DNA]</scope>
    <source>
        <strain evidence="2 3">JCM 14304</strain>
    </source>
</reference>
<dbReference type="EMBL" id="BAAAND010000001">
    <property type="protein sequence ID" value="GAA1567248.1"/>
    <property type="molecule type" value="Genomic_DNA"/>
</dbReference>
<keyword evidence="1" id="KW-0732">Signal</keyword>
<dbReference type="Proteomes" id="UP001500190">
    <property type="component" value="Unassembled WGS sequence"/>
</dbReference>
<protein>
    <recommendedName>
        <fullName evidence="4">DUF2690 domain-containing protein</fullName>
    </recommendedName>
</protein>
<organism evidence="2 3">
    <name type="scientific">Kribbella karoonensis</name>
    <dbReference type="NCBI Taxonomy" id="324851"/>
    <lineage>
        <taxon>Bacteria</taxon>
        <taxon>Bacillati</taxon>
        <taxon>Actinomycetota</taxon>
        <taxon>Actinomycetes</taxon>
        <taxon>Propionibacteriales</taxon>
        <taxon>Kribbellaceae</taxon>
        <taxon>Kribbella</taxon>
    </lineage>
</organism>
<accession>A0ABN2CZ57</accession>
<keyword evidence="3" id="KW-1185">Reference proteome</keyword>
<evidence type="ECO:0000313" key="2">
    <source>
        <dbReference type="EMBL" id="GAA1567248.1"/>
    </source>
</evidence>
<evidence type="ECO:0000256" key="1">
    <source>
        <dbReference type="SAM" id="SignalP"/>
    </source>
</evidence>
<evidence type="ECO:0008006" key="4">
    <source>
        <dbReference type="Google" id="ProtNLM"/>
    </source>
</evidence>
<gene>
    <name evidence="2" type="ORF">GCM10009742_06250</name>
</gene>
<name>A0ABN2CZ57_9ACTN</name>
<feature type="chain" id="PRO_5046530722" description="DUF2690 domain-containing protein" evidence="1">
    <location>
        <begin position="31"/>
        <end position="152"/>
    </location>
</feature>
<sequence>MRLKSRIRTTVAALALGITGTAVLALPAHAGTELNGYFPWIKGCTSDQQVIHSTGVWDKYGRYVGQMRIYWSPRCVTNWVQVAPSNPNGMGIAASIDGRYGSSSTSAKDYAVGTSGMLYSPASAPCLGVHIIVSSGPWSDSYNDPAPEYTVC</sequence>
<proteinExistence type="predicted"/>